<dbReference type="Proteomes" id="UP001165101">
    <property type="component" value="Unassembled WGS sequence"/>
</dbReference>
<proteinExistence type="predicted"/>
<organism evidence="1 2">
    <name type="scientific">Candida boidinii</name>
    <name type="common">Yeast</name>
    <dbReference type="NCBI Taxonomy" id="5477"/>
    <lineage>
        <taxon>Eukaryota</taxon>
        <taxon>Fungi</taxon>
        <taxon>Dikarya</taxon>
        <taxon>Ascomycota</taxon>
        <taxon>Saccharomycotina</taxon>
        <taxon>Pichiomycetes</taxon>
        <taxon>Pichiales</taxon>
        <taxon>Pichiaceae</taxon>
        <taxon>Ogataea</taxon>
        <taxon>Ogataea/Candida clade</taxon>
    </lineage>
</organism>
<gene>
    <name evidence="1" type="ORF">Cboi01_000409200</name>
</gene>
<accession>A0ACB5TXJ5</accession>
<protein>
    <submittedName>
        <fullName evidence="1">Unnamed protein product</fullName>
    </submittedName>
</protein>
<comment type="caution">
    <text evidence="1">The sequence shown here is derived from an EMBL/GenBank/DDBJ whole genome shotgun (WGS) entry which is preliminary data.</text>
</comment>
<evidence type="ECO:0000313" key="1">
    <source>
        <dbReference type="EMBL" id="GME95919.1"/>
    </source>
</evidence>
<evidence type="ECO:0000313" key="2">
    <source>
        <dbReference type="Proteomes" id="UP001165101"/>
    </source>
</evidence>
<name>A0ACB5TXJ5_CANBO</name>
<reference evidence="1" key="1">
    <citation type="submission" date="2023-04" db="EMBL/GenBank/DDBJ databases">
        <title>Candida boidinii NBRC 1967.</title>
        <authorList>
            <person name="Ichikawa N."/>
            <person name="Sato H."/>
            <person name="Tonouchi N."/>
        </authorList>
    </citation>
    <scope>NUCLEOTIDE SEQUENCE</scope>
    <source>
        <strain evidence="1">NBRC 1967</strain>
    </source>
</reference>
<keyword evidence="2" id="KW-1185">Reference proteome</keyword>
<dbReference type="EMBL" id="BSXV01002499">
    <property type="protein sequence ID" value="GME95919.1"/>
    <property type="molecule type" value="Genomic_DNA"/>
</dbReference>
<sequence length="479" mass="57097">MKDSEVNVVEDQYETNLENKNIFSGNDLIDIKSIIESNQISKNSEISNNLIKLNYPFFKSNLNKISEDDKKEFFNILNLKKINSNWSFNKLIKLLINDNELIYWKIDDLLIKKNLFELYLINKSDEELKKIENAKEEYKIKFFKILDNYNLKFYTRWSTCSKLIIDEPIYSLVPNKLKIEMFNEYINKLKLKNDLEIKNLKKLAINELDEYLTNQIKLKINSNWSFVLNLVKNDKRFKENKHFKILNKLDILTIYESIINKIYIEFNKNLNFENFKNYRSDRISRDNFKNYLNNLSINNILKFNSNTSWFEFISIIKNDKKFLNFIGRRGSSPIDIWWDYLDKENQILKAKKDIVNQLLINNNNEFKFEKFNDMNDMNDLNNFENFKNFEKIIKIDKNCESYSSNDIKLIYKLLHDEIYNPPKISTTATTTTTTTTTTTVPSSNTNKIGEKRKFDQISNDNLNPRKRLATLGYGSFTKN</sequence>